<feature type="region of interest" description="Disordered" evidence="1">
    <location>
        <begin position="4994"/>
        <end position="5018"/>
    </location>
</feature>
<accession>B0EPB9</accession>
<evidence type="ECO:0000256" key="2">
    <source>
        <dbReference type="SAM" id="Phobius"/>
    </source>
</evidence>
<protein>
    <recommendedName>
        <fullName evidence="6">Serine-threonine-isoleucine rich protein</fullName>
    </recommendedName>
</protein>
<keyword evidence="3" id="KW-0732">Signal</keyword>
<dbReference type="eggNOG" id="ENOG502RC82">
    <property type="taxonomic scope" value="Eukaryota"/>
</dbReference>
<keyword evidence="5" id="KW-1185">Reference proteome</keyword>
<evidence type="ECO:0008006" key="6">
    <source>
        <dbReference type="Google" id="ProtNLM"/>
    </source>
</evidence>
<keyword evidence="2" id="KW-0472">Membrane</keyword>
<dbReference type="Proteomes" id="UP000008076">
    <property type="component" value="Unassembled WGS sequence"/>
</dbReference>
<dbReference type="RefSeq" id="XP_001739983.1">
    <property type="nucleotide sequence ID" value="XM_001739931.1"/>
</dbReference>
<gene>
    <name evidence="4" type="ORF">EDI_083900</name>
</gene>
<dbReference type="EMBL" id="DS550224">
    <property type="protein sequence ID" value="EDR23623.1"/>
    <property type="molecule type" value="Genomic_DNA"/>
</dbReference>
<dbReference type="GeneID" id="5885144"/>
<evidence type="ECO:0000313" key="4">
    <source>
        <dbReference type="EMBL" id="EDR23623.1"/>
    </source>
</evidence>
<reference evidence="5" key="1">
    <citation type="submission" date="2007-12" db="EMBL/GenBank/DDBJ databases">
        <title>Annotation of Entamoeba dispar SAW760.</title>
        <authorList>
            <person name="Lorenzi H."/>
            <person name="Inman J."/>
            <person name="Schobel S."/>
            <person name="Amedeo P."/>
            <person name="Caler E."/>
        </authorList>
    </citation>
    <scope>NUCLEOTIDE SEQUENCE [LARGE SCALE GENOMIC DNA]</scope>
    <source>
        <strain evidence="5">ATCC PRA-260 / SAW760</strain>
    </source>
</reference>
<name>B0EPB9_ENTDS</name>
<dbReference type="OrthoDB" id="29674at2759"/>
<evidence type="ECO:0000313" key="5">
    <source>
        <dbReference type="Proteomes" id="UP000008076"/>
    </source>
</evidence>
<sequence>MVFYLIVQLLLINYALAATCTASEENTCICTCIVETVDSTADENAFSCSFTNSKCESFEAVLQVQKSATITDLSVKATYQTNSGDESDTEPQTVQSTLTKITIEQKESTEKGTMESPAFTLNVNKEDSAQLYISSGFGYVKVVSNAESKLTIEDIADNILLVTGNEIIVNKLSGESRTVALSENTISFGSNSLNEREISLKDAYSVYKHRYVQELDAGLCTFSSDSFTQNECSYLSSYNQMKLDVIGQTYPTALDEHINNKEWNEINFKTTGELTIPGSVTITANKLHIDNKFTINCLVTVTTLEITADPKNIISKDITVSEISPENKDSVYFVLTESAKITKKETQTQSDSFVAYKLSSSKSRVVSPNNEDGKNCVYEETGGYTSSDCDSLEVGNEIIFKIKSVSAVSLEYKDGFKTKEFKGIDLTLATKISTIKGFKLASFELTKTGFKFVACEIGQLSYKSNIPIDYLLFTGDSKVTDIVNGQSSYLFTADSQNVLGESEKAQVVKVKDGYYRYSFSNSGAVCTLTCLETEKKCKFVEGDCRNKELVDTSLMTLKFSEQSFTLYPIESPNNNEYKFKECTGITTNIEKSDLTTQVITCSAFTVDHITIKTDKLVINSFETTGNTLSILTNLPATVTFKSSLDYFILNSAQSEEKRCTQIANEYMRCGSQEGEKPTNDCLVKSITENSYEQEDCSSEYIDLSKMILVFSSDPGIKSDTLSEEKTFKGLRVDCKDCTSFSLNAPKYTFIETFDISKLTGFFFTINAKVSSGVSVELPSNVNGYLILDGATKSSIQGSSLTGSLYTNINKLKCFNGQPEAINVEGSYYWYDNTHICTYETTSFNSEICKLFSTYEKVDVVINTPSTITTSLSVKTLSFSDGASTKQPNIKCQSVTVSKDTELSEVFGTLTMNGNENGITVTITESVGKASFNGENIKLVAKTIKSYELTENAKGIRMMGALEEGATVQDGIFYGSLSTYPNSLNKVQMGDNFYRFSKESIDAKCTYKNSVFEEYDCQKFFNEFNTEEYVTIDFQGTSGSTQKTYNKCIISTTQALTSLNCKQTEIIVDTFTITESKLGELTMKSQNSFNKKISTSTITKISLSDSQTSNIPIFYGSGNTVSESTLYYFETGNNAGRYYFKEEGAITVCEYSNNGFNMGDCDSVQSLDLNIKGNGFSVANIKYNTVNVEKDVTSIKTINAKKLVLSCSSIIIDSITVDELTLPDDYSDYYFKAGKISTINGGLSPLFIGGTNDMYSSEPSQISDNRYRYFKSEVGHKKCTCSDNNKFTEWDCQPTSTYYTPEAMTLVCEKTFVFNDDSKKFASFVLETEGIELTNLKVKEVTVNAGNYKLVNVDIEKLTISKEFNGGIISGTITNIQTSSGYSSNVIMYYTSDTTPSFEGYYSHKIGDTVYRISKEEKFYCTLKSGVDSIIFEEKDCNEEYTGTNKNKILKLSYNPSSLTFNSPYNEFDSLESSVNELVLNGLTLHTFSPSDGITSFSLSIAAINNFNVGKLTNYMVTVTDKISNMIISTNPKDARIKGTVDAVETSLVDGSILFVLEGTPATDSSKSNYNSVKISDKLYRITKGTNTKCTYVGTDTTSPFAEFDCNLYATNMESPLLVFVYSGSETIKLTSNKFNTFESATLGSSTKIENLKTTNKASFSNSLSTLSLDNCQFGTLDKVDVTKFTFTSCTIGTLIFSTAIAHEGSMLTGTTITTINNAKTNSILCVGDSLSVITNGFYSYGISENKKRFSSMENDKYCTLTKDGSYEEWDCNENYAENNYLYLKITSSADLPKFPAIFKGVEFSTNEVVKITNANPVTFSEYTIDSSKPIITFSGTVTLSSLIVDTDTPKFSYFNSLTITDVKLNKSPNYILTSGNSPNIPNSIYSFSTSDSTNRISSKSNLECTYVSDCSFTESDCNGYGEYSFLTSKADIVFNNENEISYTCSSKQWKSVSYNSGSSLSLKGQPFSVDSITLYSQISVTQKITVVTSCNFVNGETNKRNLNLVLKEGATFSVLDSDTGKDVVVAETNENVPSKNYLFDGTLDGFNPENMYLLGCGQTTYYYKKSKSDYKSSWIGANVDDCYQRTDKVTSYSLAFSSDFNGEVVVDVDSISFVSIKFGNLDKVSFVKKASREENVELTIDTLIPCDYLSFGPGISVKTTNVGSNAAGFIFAESITVEGTAESIIISKNNDPISGLTKTSITDFEGYSRNHPQSDRGLNCNPGDTADCVVSKFSSHYTYQADKQNEIILASSFKEIVSNLEGTDELTISKKEGIADEVVLSTFTAKCKTQIQNVQIDTFVPSGKYVTLTLIPKHIQDTDSFNYYYSSSIVGVVGSEKQVRCGDYYRTTKDDVQCKCYSNSLLPDCEQVSKEFDYVLKTDSQSSAITYKIDKLWKSVSFDKAFEGDIINLESSNNIISVPSVSVKITGTSSKVSLDYSTLNDVPFIDVVDVIVTKVTGTNNVGSQVLFGSNISPESSVSFATCFSNYYRAFADSASTNCRCVLGTADTYDKNDCALRSSSLDLDVKIAAHTVSYPWNSINIVTTSTLTLDKDKIVKTINQNTGSELILHGEISTEIALKPSGLDYLYVDVNVIGDEGKINVQGSCTYCLNAKSKSYLTLSTGLSVTQCSETNYRVGTDIGCYCKLKSSNSNEIKSDSIDYVDCRKKFPDLSDYSFDLEDKSVLINEDISLKEFTNIVRGDISIGGTGSLKLSSLSLNQQPLTFSGSTVTIASATILTNGKLLDKTTTKMEISSLKLGSSSGPFILSYGGKDKSFTVTSQIETTAVTGFVTVAYANHLAVSFIEQNYLNTVTSNGKTTVYLGVDQVPSSTVTCSLDTYNEVYDSQFSTINCPCDGDNCIIDVKDTVKKVYLGNLKSKSEWLIHRDTMLSTSSGSIQHMTIVPTTKTSISTDSSLTIQTLSSDNSLLLTGDFIIGEINANLVDVASGSTVVIDKAKFKSLVSKSGSTVKLKVQSDEVNNFELDCVNCEIETLSSTDAKEQVITKLTIGNSRSYKFLENAVFTINEISVDQIGSLELLHIDKQATLKFEYTGEHQTFNYPILIAELSSEEKLIVPESDDNMFSKLCSPSKLFIKSKSSTEPLSEICHFSGQPQTFTEDNADNCKYTPVCILEIKEDITDDLKANYDRVICKSDVKFSTNKDVTVECDTLHLVTITNSGTEAIKVNSIKCNLKLVGGPFIINSLSDSDNVNIIVEGDSTPVTINSGKCGSISTSSSLTITGDLIISSITASSLSLSSGSIICSGAISVTGQIDISSLFIGPLKADSLNAGSISGNTQFLNHAIKSLGNNLRYNDYYIIQKDEEESTKTCHTVNDVLDISEIRYLNNDEHKCTSDNSIPVNILSNEIVVSSKFSSDRIFKSDLSNVMFTGSGPLTLNNFKVKNGRFFVDSDITASGSCTGSVYTSGKFNGFDKLTIDTTEDVTINYANEIEIQNVGTLNINGKNEKVTKIIIHPDKFSDSHLPVINVIAQNQNGFSVSYTEGISSSGFIAIKSSSPLTLSSVLNTDKLLCNDRILYHKATNSEVIPHISCDDELVKYDSDLNADPYECKKSNGLNCVASYTGSAASLDKIDAQTLIIENVQNQDSNNEFVISSKVNDLTVKGSGKVGFTYLPSTLSVESSVSVTFTLSSNLFVPHYITGSAGSSITIKCNNLPILISSIRSEGSVSFEDCYSVSMDSGDSVIDGIVKVNQMKVVGSKFTISSDFEVESLTVSPNSNGLTIFTLNSITDKFIVNSVVVTGNYCTILLNTRNLVLEPVISIPGFTSSERIYYQNCGSNQDLLKFDSCALRNDLSSVDSLNIQESAYYQYYSICPDPNKTIDLSSVSIKKLNGLEGDKYKSIILGSDVSMQSSTSSSIVIEYLEFSGQITLQNKYHINTLSCKGAESSIVVSADTVIDEIVAENGINITIKPNVILTYNGKTSLLINKLSIESATGLCFSAPNAALDFKAIDFSPAATVSSSFINVNSVNKVYAVTNSSKITGKYPILTSSTEISLVDIGSVSVGCNSRTLLFSIDTESSTAFVCPEVITCVNYVDDKSSNCARDSTNKGLYVQQYKYVYNSEYQSTKINLPNNDGLTPLYDIVEITGNQMKNVFIQNGGSYLLDIASSCSGGAVNCISDNDESELSCSVRFSLNDGSISLNGKGIVVEEDSTYEFATNSLLNIPKDAVVDISSIVGTTVRLAVQDKGTVNIVKYGSFIEILMSGDSVINAYDAFDSTMINYYGGKIVVHNNNIITLKIINIYEGSISNHECQALIQPSGLSSESKPEKIWEGNVPISSIIGIKYYQYLGAVLEACVNSTSEHHFKDVSCSATSANSPICYCSYDPYVDQSCILDCSDAPDGECVFRDEDSNSPLFNEIDFGGAQKKLRIESSMKLFRLNDSDQLEIEAVVPITVYSIEDSSDSPCLVTISGSNTLLSIERIHLVNPSSVVILNVREISVRELYIENAHFETTAVITISENDSPLITFSDAYDTDTISLPTVERKIVMKNADITFRNQGGVVVYGPSKNETIVDLETNSHYDADFNPTIIEKTKIHLLSENNACYESNTTKTQSVIYFDVVGRISVSDIEVDYDCLSNGNSENAVANLIYTNIPNYITISGSLSKNLRVDDQKYIILLAAKDFNGLEQYNIPELSCVVSDTFRSSSFSETASDVWSSPTCPCTGNGCIIDTTKPTVAVRYNLDSKQLDKYSAKYGTMTGSNVTIHTLVIQGSQEHDNYAVTCSLTKSNITELKLENYGKILFDESQSISNITGDTDTPTSVTLKNSITLRTNEIRNTNLALVGSTISLRQNSVGDFSGKTIKISSNGHFDLYSSNVEFTKDTTFDISFNSPGQSHSVSVDDDVSGNSLSILNAKFVVHIPSGHSGCTFAFLRINQPVDNVDKVLTSSSSKLKTDNNSFKFYSLCGGLVISDLPEDQVSCPSDRMARSTETKEFPMYMIAVIVIFFLVLVVVAILFIVYIVHVYLVRKRNLKVFEEGEEIDIDDNKKEEEIENKPTETKADENKDTTA</sequence>
<evidence type="ECO:0000256" key="3">
    <source>
        <dbReference type="SAM" id="SignalP"/>
    </source>
</evidence>
<dbReference type="VEuPathDB" id="AmoebaDB:EDI_083900"/>
<feature type="chain" id="PRO_5002747893" description="Serine-threonine-isoleucine rich protein" evidence="3">
    <location>
        <begin position="18"/>
        <end position="5018"/>
    </location>
</feature>
<keyword evidence="2" id="KW-0812">Transmembrane</keyword>
<proteinExistence type="predicted"/>
<evidence type="ECO:0000256" key="1">
    <source>
        <dbReference type="SAM" id="MobiDB-lite"/>
    </source>
</evidence>
<dbReference type="KEGG" id="edi:EDI_083900"/>
<keyword evidence="2" id="KW-1133">Transmembrane helix</keyword>
<dbReference type="OMA" id="FIVYIVH"/>
<feature type="signal peptide" evidence="3">
    <location>
        <begin position="1"/>
        <end position="17"/>
    </location>
</feature>
<organism evidence="5">
    <name type="scientific">Entamoeba dispar (strain ATCC PRA-260 / SAW760)</name>
    <dbReference type="NCBI Taxonomy" id="370354"/>
    <lineage>
        <taxon>Eukaryota</taxon>
        <taxon>Amoebozoa</taxon>
        <taxon>Evosea</taxon>
        <taxon>Archamoebae</taxon>
        <taxon>Mastigamoebida</taxon>
        <taxon>Entamoebidae</taxon>
        <taxon>Entamoeba</taxon>
    </lineage>
</organism>
<feature type="transmembrane region" description="Helical" evidence="2">
    <location>
        <begin position="4944"/>
        <end position="4975"/>
    </location>
</feature>